<dbReference type="RefSeq" id="WP_012064437.1">
    <property type="nucleotide sequence ID" value="NC_009633.1"/>
</dbReference>
<dbReference type="InterPro" id="IPR008274">
    <property type="entry name" value="AldOxase/xan_DH_MoCoBD1"/>
</dbReference>
<dbReference type="Proteomes" id="UP000001572">
    <property type="component" value="Chromosome"/>
</dbReference>
<dbReference type="Pfam" id="PF02738">
    <property type="entry name" value="MoCoBD_1"/>
    <property type="match status" value="1"/>
</dbReference>
<gene>
    <name evidence="4" type="ordered locus">Amet_3344</name>
</gene>
<evidence type="ECO:0000256" key="1">
    <source>
        <dbReference type="ARBA" id="ARBA00022505"/>
    </source>
</evidence>
<dbReference type="InterPro" id="IPR046867">
    <property type="entry name" value="AldOxase/xan_DH_MoCoBD2"/>
</dbReference>
<dbReference type="PANTHER" id="PTHR11908">
    <property type="entry name" value="XANTHINE DEHYDROGENASE"/>
    <property type="match status" value="1"/>
</dbReference>
<evidence type="ECO:0000259" key="3">
    <source>
        <dbReference type="SMART" id="SM01008"/>
    </source>
</evidence>
<dbReference type="EMBL" id="CP000724">
    <property type="protein sequence ID" value="ABR49472.1"/>
    <property type="molecule type" value="Genomic_DNA"/>
</dbReference>
<dbReference type="SUPFAM" id="SSF54665">
    <property type="entry name" value="CO dehydrogenase molybdoprotein N-domain-like"/>
    <property type="match status" value="1"/>
</dbReference>
<accession>A6TTF4</accession>
<protein>
    <submittedName>
        <fullName evidence="4">Aldehyde oxidase and xanthine dehydrogenase, molybdopterin binding</fullName>
    </submittedName>
</protein>
<dbReference type="GO" id="GO:0016491">
    <property type="term" value="F:oxidoreductase activity"/>
    <property type="evidence" value="ECO:0007669"/>
    <property type="project" value="UniProtKB-KW"/>
</dbReference>
<keyword evidence="5" id="KW-1185">Reference proteome</keyword>
<proteinExistence type="predicted"/>
<dbReference type="AlphaFoldDB" id="A6TTF4"/>
<dbReference type="InterPro" id="IPR016208">
    <property type="entry name" value="Ald_Oxase/xanthine_DH-like"/>
</dbReference>
<dbReference type="InterPro" id="IPR000674">
    <property type="entry name" value="Ald_Oxase/Xan_DH_a/b"/>
</dbReference>
<dbReference type="SMART" id="SM01008">
    <property type="entry name" value="Ald_Xan_dh_C"/>
    <property type="match status" value="1"/>
</dbReference>
<dbReference type="STRING" id="293826.Amet_3344"/>
<evidence type="ECO:0000256" key="2">
    <source>
        <dbReference type="ARBA" id="ARBA00023002"/>
    </source>
</evidence>
<dbReference type="HOGENOM" id="CLU_001681_2_1_9"/>
<dbReference type="Pfam" id="PF20256">
    <property type="entry name" value="MoCoBD_2"/>
    <property type="match status" value="1"/>
</dbReference>
<evidence type="ECO:0000313" key="4">
    <source>
        <dbReference type="EMBL" id="ABR49472.1"/>
    </source>
</evidence>
<dbReference type="InterPro" id="IPR036856">
    <property type="entry name" value="Ald_Oxase/Xan_DH_a/b_sf"/>
</dbReference>
<dbReference type="PANTHER" id="PTHR11908:SF132">
    <property type="entry name" value="ALDEHYDE OXIDASE 1-RELATED"/>
    <property type="match status" value="1"/>
</dbReference>
<dbReference type="Gene3D" id="3.30.365.10">
    <property type="entry name" value="Aldehyde oxidase/xanthine dehydrogenase, molybdopterin binding domain"/>
    <property type="match status" value="4"/>
</dbReference>
<reference evidence="5" key="1">
    <citation type="journal article" date="2016" name="Genome Announc.">
        <title>Complete genome sequence of Alkaliphilus metalliredigens strain QYMF, an alkaliphilic and metal-reducing bacterium isolated from borax-contaminated leachate ponds.</title>
        <authorList>
            <person name="Hwang C."/>
            <person name="Copeland A."/>
            <person name="Lucas S."/>
            <person name="Lapidus A."/>
            <person name="Barry K."/>
            <person name="Detter J.C."/>
            <person name="Glavina Del Rio T."/>
            <person name="Hammon N."/>
            <person name="Israni S."/>
            <person name="Dalin E."/>
            <person name="Tice H."/>
            <person name="Pitluck S."/>
            <person name="Chertkov O."/>
            <person name="Brettin T."/>
            <person name="Bruce D."/>
            <person name="Han C."/>
            <person name="Schmutz J."/>
            <person name="Larimer F."/>
            <person name="Land M.L."/>
            <person name="Hauser L."/>
            <person name="Kyrpides N."/>
            <person name="Mikhailova N."/>
            <person name="Ye Q."/>
            <person name="Zhou J."/>
            <person name="Richardson P."/>
            <person name="Fields M.W."/>
        </authorList>
    </citation>
    <scope>NUCLEOTIDE SEQUENCE [LARGE SCALE GENOMIC DNA]</scope>
    <source>
        <strain evidence="5">QYMF</strain>
    </source>
</reference>
<sequence>MSLSIGKSIFRKESLEKVTGAAKYTDDYSTNDMLHIKLVISPHAHAKIVTIDSSKALEVSGVRTIIVGQPFPLTGEEIKDRPPIAYDKVRYHGEPVAAVVADTALQAKKAAELMKITYEPLPVVNSPQDALLPDATLVHENLAVYEKIEHVYPEANTNIADRTKIRKGCIEEGWKNSDVTIETDFSFSQSDHIAMETRCVIAEIRPDGYVVFTSATQSPYMIKKLMQDYFQIEEGKVIVTTPFVGGAYGGKVPIQLELIAYMASAAVGGRPVKLLNSREEDMITSPVHIGLDAHIKLGATKDGQLTAAEILYAFDTGAYSDKGATISRAAAVTCTGPYHIDHLKCDSLCVYTNHPYATAYRGFGHSELLFVFERAMDMLAKELKMDPIELRMKNTILPGHTTPTQIRLNESTVGNLPNCISTLKQLMQWNEGQVIEIDERKVRTKGVSCIWKTSTIDSDASSGIILTFNGDGSINIESGVVEMGMGTKTVLAQLLAEKLSMDINKIHVKMEVDTQIIPEHWKTVASRSTLMAGRALLKAADDAIVQLKDTASRVLMCSPDDLEVGNEMVYVKDEPDIFIKVEDICLGYKYPHGYSIGGQVIGRGQYTLRHLTHLDHETGIGRPGPEYTVGAQGVEIEFDTRDYTYKILKAYAVIDVGKVLNMKLAEGQVMGAMEMGLNLGSSETFVFSENGNVLNPRLRTYTPFRYGDHPEYIVHFIETPHIDSAYGARGLGEHGLIGMPAALANALSIASGVELNRLPLTPESIWLEKRGVNEN</sequence>
<dbReference type="Gene3D" id="3.90.1170.50">
    <property type="entry name" value="Aldehyde oxidase/xanthine dehydrogenase, a/b hammerhead"/>
    <property type="match status" value="1"/>
</dbReference>
<dbReference type="eggNOG" id="COG1529">
    <property type="taxonomic scope" value="Bacteria"/>
</dbReference>
<dbReference type="KEGG" id="amt:Amet_3344"/>
<name>A6TTF4_ALKMQ</name>
<dbReference type="SUPFAM" id="SSF56003">
    <property type="entry name" value="Molybdenum cofactor-binding domain"/>
    <property type="match status" value="1"/>
</dbReference>
<organism evidence="4 5">
    <name type="scientific">Alkaliphilus metalliredigens (strain QYMF)</name>
    <dbReference type="NCBI Taxonomy" id="293826"/>
    <lineage>
        <taxon>Bacteria</taxon>
        <taxon>Bacillati</taxon>
        <taxon>Bacillota</taxon>
        <taxon>Clostridia</taxon>
        <taxon>Peptostreptococcales</taxon>
        <taxon>Natronincolaceae</taxon>
        <taxon>Alkaliphilus</taxon>
    </lineage>
</organism>
<dbReference type="Pfam" id="PF01315">
    <property type="entry name" value="Ald_Xan_dh_C"/>
    <property type="match status" value="1"/>
</dbReference>
<feature type="domain" description="Aldehyde oxidase/xanthine dehydrogenase a/b hammerhead" evidence="3">
    <location>
        <begin position="19"/>
        <end position="122"/>
    </location>
</feature>
<keyword evidence="2" id="KW-0560">Oxidoreductase</keyword>
<keyword evidence="1" id="KW-0500">Molybdenum</keyword>
<evidence type="ECO:0000313" key="5">
    <source>
        <dbReference type="Proteomes" id="UP000001572"/>
    </source>
</evidence>
<dbReference type="InterPro" id="IPR037165">
    <property type="entry name" value="AldOxase/xan_DH_Mopterin-bd_sf"/>
</dbReference>
<dbReference type="GO" id="GO:0005506">
    <property type="term" value="F:iron ion binding"/>
    <property type="evidence" value="ECO:0007669"/>
    <property type="project" value="InterPro"/>
</dbReference>